<comment type="caution">
    <text evidence="1">The sequence shown here is derived from an EMBL/GenBank/DDBJ whole genome shotgun (WGS) entry which is preliminary data.</text>
</comment>
<proteinExistence type="predicted"/>
<protein>
    <submittedName>
        <fullName evidence="1">Uncharacterized protein</fullName>
    </submittedName>
</protein>
<name>A0A3A1YH22_9FLAO</name>
<dbReference type="EMBL" id="NSDI01000013">
    <property type="protein sequence ID" value="RIY35337.1"/>
    <property type="molecule type" value="Genomic_DNA"/>
</dbReference>
<evidence type="ECO:0000313" key="2">
    <source>
        <dbReference type="Proteomes" id="UP000265497"/>
    </source>
</evidence>
<reference evidence="1 2" key="1">
    <citation type="submission" date="2017-08" db="EMBL/GenBank/DDBJ databases">
        <title>Capnocytophaga canis 17-158 assembly.</title>
        <authorList>
            <person name="Gulvik C.A."/>
        </authorList>
    </citation>
    <scope>NUCLEOTIDE SEQUENCE [LARGE SCALE GENOMIC DNA]</scope>
    <source>
        <strain evidence="1 2">17-158</strain>
    </source>
</reference>
<organism evidence="1 2">
    <name type="scientific">Capnocytophaga canis</name>
    <dbReference type="NCBI Taxonomy" id="1848903"/>
    <lineage>
        <taxon>Bacteria</taxon>
        <taxon>Pseudomonadati</taxon>
        <taxon>Bacteroidota</taxon>
        <taxon>Flavobacteriia</taxon>
        <taxon>Flavobacteriales</taxon>
        <taxon>Flavobacteriaceae</taxon>
        <taxon>Capnocytophaga</taxon>
    </lineage>
</organism>
<evidence type="ECO:0000313" key="1">
    <source>
        <dbReference type="EMBL" id="RIY35337.1"/>
    </source>
</evidence>
<dbReference type="Proteomes" id="UP000265497">
    <property type="component" value="Unassembled WGS sequence"/>
</dbReference>
<gene>
    <name evidence="1" type="ORF">CKY20_10765</name>
</gene>
<dbReference type="AlphaFoldDB" id="A0A3A1YH22"/>
<accession>A0A3A1YH22</accession>
<sequence>MFSQHKKVEYTDEKGWNQKIIYYLSNKGEEYARVYASSDKNNKKQDSLIFGNSAIKKYTLNGDKYNLTATFDLERLVFEGDYLLLKYINPITNWEDLLYDNKFIKIILGDKENIIKPNTIIFEKDIYLSDIFGRNQYCNICSGSGLPYGDNQSYEKIDWVKIKFNSQKKPVKMELFFTKNKNNNHLNNSDYYYIREYFYDNNKIINKIHTTLKYVVNNEEKKYIETYKVFNHK</sequence>